<dbReference type="AlphaFoldDB" id="T0J509"/>
<name>T0J509_9SPHN</name>
<reference evidence="1 2" key="1">
    <citation type="journal article" date="2013" name="Genome Announc.">
        <title>Draft Genome Sequence of Sphingobium lactosutens Strain DS20T, Isolated from a Hexachlorocyclohexane Dumpsite.</title>
        <authorList>
            <person name="Kumar R."/>
            <person name="Dwivedi V."/>
            <person name="Negi V."/>
            <person name="Khurana J.P."/>
            <person name="Lal R."/>
        </authorList>
    </citation>
    <scope>NUCLEOTIDE SEQUENCE [LARGE SCALE GENOMIC DNA]</scope>
    <source>
        <strain evidence="1 2">DS20</strain>
    </source>
</reference>
<organism evidence="1 2">
    <name type="scientific">Sphingobium lactosutens DS20</name>
    <dbReference type="NCBI Taxonomy" id="1331060"/>
    <lineage>
        <taxon>Bacteria</taxon>
        <taxon>Pseudomonadati</taxon>
        <taxon>Pseudomonadota</taxon>
        <taxon>Alphaproteobacteria</taxon>
        <taxon>Sphingomonadales</taxon>
        <taxon>Sphingomonadaceae</taxon>
        <taxon>Sphingobium</taxon>
    </lineage>
</organism>
<evidence type="ECO:0000313" key="2">
    <source>
        <dbReference type="Proteomes" id="UP000015531"/>
    </source>
</evidence>
<protein>
    <submittedName>
        <fullName evidence="1">Uncharacterized protein</fullName>
    </submittedName>
</protein>
<dbReference type="Proteomes" id="UP000015531">
    <property type="component" value="Unassembled WGS sequence"/>
</dbReference>
<accession>T0J509</accession>
<dbReference type="PATRIC" id="fig|1331060.3.peg.58"/>
<sequence length="59" mass="6470">MELSQSKWLITSLSPGNGEKLSKFIVGARDVVGMLARFADLQRKAQVGPVGPKLRFWPG</sequence>
<keyword evidence="2" id="KW-1185">Reference proteome</keyword>
<comment type="caution">
    <text evidence="1">The sequence shown here is derived from an EMBL/GenBank/DDBJ whole genome shotgun (WGS) entry which is preliminary data.</text>
</comment>
<dbReference type="EMBL" id="ATDP01000030">
    <property type="protein sequence ID" value="EQB19235.1"/>
    <property type="molecule type" value="Genomic_DNA"/>
</dbReference>
<proteinExistence type="predicted"/>
<dbReference type="eggNOG" id="COG3547">
    <property type="taxonomic scope" value="Bacteria"/>
</dbReference>
<gene>
    <name evidence="1" type="ORF">RLDS_00405</name>
</gene>
<evidence type="ECO:0000313" key="1">
    <source>
        <dbReference type="EMBL" id="EQB19235.1"/>
    </source>
</evidence>